<organism evidence="1 2">
    <name type="scientific">Anaplasma phagocytophilum str. CRT53-1</name>
    <dbReference type="NCBI Taxonomy" id="1359157"/>
    <lineage>
        <taxon>Bacteria</taxon>
        <taxon>Pseudomonadati</taxon>
        <taxon>Pseudomonadota</taxon>
        <taxon>Alphaproteobacteria</taxon>
        <taxon>Rickettsiales</taxon>
        <taxon>Anaplasmataceae</taxon>
        <taxon>Anaplasma</taxon>
        <taxon>phagocytophilum group</taxon>
    </lineage>
</organism>
<dbReference type="PATRIC" id="fig|1359157.3.peg.802"/>
<comment type="caution">
    <text evidence="1">The sequence shown here is derived from an EMBL/GenBank/DDBJ whole genome shotgun (WGS) entry which is preliminary data.</text>
</comment>
<dbReference type="EMBL" id="LAOD01000023">
    <property type="protein sequence ID" value="KJV85648.1"/>
    <property type="molecule type" value="Genomic_DNA"/>
</dbReference>
<evidence type="ECO:0000313" key="1">
    <source>
        <dbReference type="EMBL" id="KJV85648.1"/>
    </source>
</evidence>
<dbReference type="Proteomes" id="UP000033722">
    <property type="component" value="Unassembled WGS sequence"/>
</dbReference>
<proteinExistence type="predicted"/>
<protein>
    <submittedName>
        <fullName evidence="1">Uncharacterized protein</fullName>
    </submittedName>
</protein>
<dbReference type="AlphaFoldDB" id="A0A0F3PZD9"/>
<sequence>MAPFNAGLLPIACGVIDLMQVRNKKFKADSDIHAKHCTAYSTGILRT</sequence>
<name>A0A0F3PZD9_ANAPH</name>
<evidence type="ECO:0000313" key="2">
    <source>
        <dbReference type="Proteomes" id="UP000033722"/>
    </source>
</evidence>
<reference evidence="1 2" key="1">
    <citation type="submission" date="2015-01" db="EMBL/GenBank/DDBJ databases">
        <title>Genome Sequencing of Rickettsiales.</title>
        <authorList>
            <person name="Daugherty S.C."/>
            <person name="Su Q."/>
            <person name="Abolude K."/>
            <person name="Beier-Sexton M."/>
            <person name="Carlyon J.A."/>
            <person name="Carter R."/>
            <person name="Day N.P."/>
            <person name="Dumler S.J."/>
            <person name="Dyachenko V."/>
            <person name="Godinez A."/>
            <person name="Kurtti T.J."/>
            <person name="Lichay M."/>
            <person name="Mullins K.E."/>
            <person name="Ott S."/>
            <person name="Pappas-Brown V."/>
            <person name="Paris D.H."/>
            <person name="Patel P."/>
            <person name="Richards A.L."/>
            <person name="Sadzewicz L."/>
            <person name="Sears K."/>
            <person name="Seidman D."/>
            <person name="Sengamalay N."/>
            <person name="Stenos J."/>
            <person name="Tallon L.J."/>
            <person name="Vincent G."/>
            <person name="Fraser C.M."/>
            <person name="Munderloh U."/>
            <person name="Dunning-Hotopp J.C."/>
        </authorList>
    </citation>
    <scope>NUCLEOTIDE SEQUENCE [LARGE SCALE GENOMIC DNA]</scope>
    <source>
        <strain evidence="1 2">CRT53-1</strain>
    </source>
</reference>
<accession>A0A0F3PZD9</accession>
<gene>
    <name evidence="1" type="ORF">APHCRT_1004</name>
</gene>